<reference evidence="4" key="1">
    <citation type="journal article" date="2017" name="BMC Genomics">
        <title>Integrated mRNA and microRNA transcriptome variations in the multi-tepal mutant provide insights into the floral patterning of the orchid Cymbidium goeringii.</title>
        <authorList>
            <person name="Yang F."/>
            <person name="Zhu G."/>
            <person name="Wang Z."/>
            <person name="Liu H."/>
            <person name="Xu Q."/>
            <person name="Huang D."/>
            <person name="Zhao C."/>
        </authorList>
    </citation>
    <scope>NUCLEOTIDE SEQUENCE</scope>
</reference>
<keyword evidence="2" id="KW-0804">Transcription</keyword>
<feature type="region of interest" description="PFYRE" evidence="3">
    <location>
        <begin position="398"/>
        <end position="489"/>
    </location>
</feature>
<evidence type="ECO:0000256" key="3">
    <source>
        <dbReference type="PROSITE-ProRule" id="PRU01191"/>
    </source>
</evidence>
<dbReference type="EMBL" id="MK282542">
    <property type="protein sequence ID" value="QDL88582.1"/>
    <property type="molecule type" value="mRNA"/>
</dbReference>
<feature type="region of interest" description="SAW" evidence="3">
    <location>
        <begin position="492"/>
        <end position="570"/>
    </location>
</feature>
<dbReference type="AlphaFoldDB" id="A0A515HGM5"/>
<comment type="similarity">
    <text evidence="3">Belongs to the GRAS family.</text>
</comment>
<name>A0A515HGM5_9ASPA</name>
<comment type="caution">
    <text evidence="3">Lacks conserved residue(s) required for the propagation of feature annotation.</text>
</comment>
<dbReference type="Pfam" id="PF03514">
    <property type="entry name" value="GRAS"/>
    <property type="match status" value="1"/>
</dbReference>
<feature type="short sequence motif" description="VHIID" evidence="3">
    <location>
        <begin position="306"/>
        <end position="310"/>
    </location>
</feature>
<dbReference type="InterPro" id="IPR005202">
    <property type="entry name" value="TF_GRAS"/>
</dbReference>
<proteinExistence type="evidence at transcript level"/>
<feature type="short sequence motif" description="LXXLL motif" evidence="3">
    <location>
        <begin position="406"/>
        <end position="410"/>
    </location>
</feature>
<dbReference type="PROSITE" id="PS50985">
    <property type="entry name" value="GRAS"/>
    <property type="match status" value="1"/>
</dbReference>
<accession>A0A515HGM5</accession>
<protein>
    <submittedName>
        <fullName evidence="4">Scarecrow-like protein 4-like isoform X1</fullName>
    </submittedName>
</protein>
<evidence type="ECO:0000256" key="2">
    <source>
        <dbReference type="ARBA" id="ARBA00023163"/>
    </source>
</evidence>
<dbReference type="PANTHER" id="PTHR31636">
    <property type="entry name" value="OSJNBA0084A10.13 PROTEIN-RELATED"/>
    <property type="match status" value="1"/>
</dbReference>
<organism evidence="4">
    <name type="scientific">Cymbidium goeringii</name>
    <dbReference type="NCBI Taxonomy" id="112607"/>
    <lineage>
        <taxon>Eukaryota</taxon>
        <taxon>Viridiplantae</taxon>
        <taxon>Streptophyta</taxon>
        <taxon>Embryophyta</taxon>
        <taxon>Tracheophyta</taxon>
        <taxon>Spermatophyta</taxon>
        <taxon>Magnoliopsida</taxon>
        <taxon>Liliopsida</taxon>
        <taxon>Asparagales</taxon>
        <taxon>Orchidaceae</taxon>
        <taxon>Epidendroideae</taxon>
        <taxon>Cymbidieae</taxon>
        <taxon>Cymbidiinae</taxon>
        <taxon>Cymbidium</taxon>
    </lineage>
</organism>
<feature type="region of interest" description="Leucine repeat II (LRII)" evidence="3">
    <location>
        <begin position="357"/>
        <end position="389"/>
    </location>
</feature>
<reference evidence="4" key="2">
    <citation type="submission" date="2018-12" db="EMBL/GenBank/DDBJ databases">
        <authorList>
            <person name="Yang F."/>
            <person name="Zhu G."/>
            <person name="Wei Y."/>
        </authorList>
    </citation>
    <scope>NUCLEOTIDE SEQUENCE</scope>
</reference>
<keyword evidence="1" id="KW-0805">Transcription regulation</keyword>
<evidence type="ECO:0000256" key="1">
    <source>
        <dbReference type="ARBA" id="ARBA00023015"/>
    </source>
</evidence>
<sequence>MAYMCTDSGNLMAIAQQVIKQKQQQQQRHQHQHQQQNQEPLIPAIDVASSGGEHFAAVPPQWGNQHQQTPIRDHFPFALPEPAFHDPFAAGVLGFPPPPHLDHAPYRISEFDPDEWMDSLIGESPTESSEIMADVWQGSDLPPIFPDAFASCSAAISLPSQASTSDLDRVVFPDSCKIVAPHSLSFDPPPPPQPKKDAVDSKSPPLLFKSLLDCARIVDSEPDLAAKAINHIRDLASDLGDPTERVAFYFSEALNSRLTGCSPPDFQDEENTLCYRAFNDACPYSMFVHLTANQAILEATESAERIHIIDYGISQGIQWAALLQALATRPTGKPSRIRISGIPAASLGGSPATSLAATGNRLLDFARLLELDFEFEPVLHPVHDLTTASFRVEPGEAVAVNFTLQLYTLLGENDDSVNRVLRLAKSVRPTVVTLGEYECSLNRIGFTERFGNALGYFAAVFESVDSSMGRDSEERARIERVILGPRILYTVGPEPAREPRVRMEAKEKWRALMEGCGLENVPLSNYAVSQAKLLLWNYDYSPKYSLLDSSTGFLSLAWEDLPLFTVSSWR</sequence>
<evidence type="ECO:0000313" key="4">
    <source>
        <dbReference type="EMBL" id="QDL88582.1"/>
    </source>
</evidence>